<dbReference type="AlphaFoldDB" id="A0A2M7FKZ5"/>
<evidence type="ECO:0000313" key="15">
    <source>
        <dbReference type="EMBL" id="PIW06705.1"/>
    </source>
</evidence>
<dbReference type="EMBL" id="PFFO01000200">
    <property type="protein sequence ID" value="PIW06705.1"/>
    <property type="molecule type" value="Genomic_DNA"/>
</dbReference>
<dbReference type="GO" id="GO:0006310">
    <property type="term" value="P:DNA recombination"/>
    <property type="evidence" value="ECO:0007669"/>
    <property type="project" value="UniProtKB-UniRule"/>
</dbReference>
<comment type="subcellular location">
    <subcellularLocation>
        <location evidence="13">Cytoplasm</location>
    </subcellularLocation>
</comment>
<name>A0A2M7FKZ5_9BACT</name>
<comment type="function">
    <text evidence="13">The RuvA-RuvB-RuvC complex processes Holliday junction (HJ) DNA during genetic recombination and DNA repair. Endonuclease that resolves HJ intermediates. Cleaves cruciform DNA by making single-stranded nicks across the HJ at symmetrical positions within the homologous arms, yielding a 5'-phosphate and a 3'-hydroxyl group; requires a central core of homology in the junction. The consensus cleavage sequence is 5'-(A/T)TT(C/G)-3'. Cleavage occurs on the 3'-side of the TT dinucleotide at the point of strand exchange. HJ branch migration catalyzed by RuvA-RuvB allows RuvC to scan DNA until it finds its consensus sequence, where it cleaves and resolves the cruciform DNA.</text>
</comment>
<keyword evidence="6 13" id="KW-0227">DNA damage</keyword>
<dbReference type="FunFam" id="3.30.420.10:FF:000002">
    <property type="entry name" value="Crossover junction endodeoxyribonuclease RuvC"/>
    <property type="match status" value="1"/>
</dbReference>
<evidence type="ECO:0000256" key="5">
    <source>
        <dbReference type="ARBA" id="ARBA00022759"/>
    </source>
</evidence>
<dbReference type="SUPFAM" id="SSF53098">
    <property type="entry name" value="Ribonuclease H-like"/>
    <property type="match status" value="1"/>
</dbReference>
<dbReference type="PANTHER" id="PTHR30194:SF3">
    <property type="entry name" value="CROSSOVER JUNCTION ENDODEOXYRIBONUCLEASE RUVC"/>
    <property type="match status" value="1"/>
</dbReference>
<evidence type="ECO:0000256" key="10">
    <source>
        <dbReference type="ARBA" id="ARBA00023172"/>
    </source>
</evidence>
<sequence>MIILGIDPGTATLGWGIIKKSQISNLPESYRNEAGKSQNFGVIRTSPKLSDSERLATISNELIEIIKKYQPERVAVEKIFFFKNQKTIITVTQARGVVLCECAKLGLEVFEYTPLEVKMAICSYGRADKEQVQKMVMLHLGLNEIPQPDDAADALAVAICCANSQTNSGIYD</sequence>
<feature type="active site" evidence="13">
    <location>
        <position position="7"/>
    </location>
</feature>
<evidence type="ECO:0000313" key="16">
    <source>
        <dbReference type="Proteomes" id="UP000230556"/>
    </source>
</evidence>
<dbReference type="GO" id="GO:0000287">
    <property type="term" value="F:magnesium ion binding"/>
    <property type="evidence" value="ECO:0007669"/>
    <property type="project" value="UniProtKB-UniRule"/>
</dbReference>
<evidence type="ECO:0000256" key="12">
    <source>
        <dbReference type="ARBA" id="ARBA00029354"/>
    </source>
</evidence>
<dbReference type="EC" id="3.1.21.10" evidence="13 14"/>
<evidence type="ECO:0000256" key="13">
    <source>
        <dbReference type="HAMAP-Rule" id="MF_00034"/>
    </source>
</evidence>
<evidence type="ECO:0000256" key="4">
    <source>
        <dbReference type="ARBA" id="ARBA00022723"/>
    </source>
</evidence>
<keyword evidence="10 13" id="KW-0233">DNA recombination</keyword>
<feature type="binding site" evidence="13">
    <location>
        <position position="7"/>
    </location>
    <ligand>
        <name>Mg(2+)</name>
        <dbReference type="ChEBI" id="CHEBI:18420"/>
        <label>1</label>
    </ligand>
</feature>
<evidence type="ECO:0000256" key="7">
    <source>
        <dbReference type="ARBA" id="ARBA00022801"/>
    </source>
</evidence>
<evidence type="ECO:0000256" key="11">
    <source>
        <dbReference type="ARBA" id="ARBA00023204"/>
    </source>
</evidence>
<dbReference type="GO" id="GO:0008821">
    <property type="term" value="F:crossover junction DNA endonuclease activity"/>
    <property type="evidence" value="ECO:0007669"/>
    <property type="project" value="UniProtKB-UniRule"/>
</dbReference>
<dbReference type="GO" id="GO:0005737">
    <property type="term" value="C:cytoplasm"/>
    <property type="evidence" value="ECO:0007669"/>
    <property type="project" value="UniProtKB-SubCell"/>
</dbReference>
<dbReference type="HAMAP" id="MF_00034">
    <property type="entry name" value="RuvC"/>
    <property type="match status" value="1"/>
</dbReference>
<dbReference type="CDD" id="cd16962">
    <property type="entry name" value="RuvC"/>
    <property type="match status" value="1"/>
</dbReference>
<keyword evidence="8 13" id="KW-0460">Magnesium</keyword>
<evidence type="ECO:0000256" key="2">
    <source>
        <dbReference type="ARBA" id="ARBA00022490"/>
    </source>
</evidence>
<comment type="similarity">
    <text evidence="1 13">Belongs to the RuvC family.</text>
</comment>
<keyword evidence="5 13" id="KW-0255">Endonuclease</keyword>
<feature type="binding site" evidence="13">
    <location>
        <position position="150"/>
    </location>
    <ligand>
        <name>Mg(2+)</name>
        <dbReference type="ChEBI" id="CHEBI:18420"/>
        <label>1</label>
    </ligand>
</feature>
<comment type="cofactor">
    <cofactor evidence="13">
        <name>Mg(2+)</name>
        <dbReference type="ChEBI" id="CHEBI:18420"/>
    </cofactor>
    <text evidence="13">Binds 2 Mg(2+) ion per subunit.</text>
</comment>
<proteinExistence type="inferred from homology"/>
<dbReference type="GO" id="GO:0048476">
    <property type="term" value="C:Holliday junction resolvase complex"/>
    <property type="evidence" value="ECO:0007669"/>
    <property type="project" value="UniProtKB-UniRule"/>
</dbReference>
<keyword evidence="4 13" id="KW-0479">Metal-binding</keyword>
<comment type="subunit">
    <text evidence="13">Homodimer which binds Holliday junction (HJ) DNA. The HJ becomes 2-fold symmetrical on binding to RuvC with unstacked arms; it has a different conformation from HJ DNA in complex with RuvA. In the full resolvosome a probable DNA-RuvA(4)-RuvB(12)-RuvC(2) complex forms which resolves the HJ.</text>
</comment>
<feature type="binding site" evidence="13">
    <location>
        <position position="77"/>
    </location>
    <ligand>
        <name>Mg(2+)</name>
        <dbReference type="ChEBI" id="CHEBI:18420"/>
        <label>2</label>
    </ligand>
</feature>
<protein>
    <recommendedName>
        <fullName evidence="13 14">Crossover junction endodeoxyribonuclease RuvC</fullName>
        <ecNumber evidence="13 14">3.1.21.10</ecNumber>
    </recommendedName>
    <alternativeName>
        <fullName evidence="13">Holliday junction nuclease RuvC</fullName>
    </alternativeName>
    <alternativeName>
        <fullName evidence="13">Holliday junction resolvase RuvC</fullName>
    </alternativeName>
</protein>
<dbReference type="GO" id="GO:0003677">
    <property type="term" value="F:DNA binding"/>
    <property type="evidence" value="ECO:0007669"/>
    <property type="project" value="UniProtKB-KW"/>
</dbReference>
<dbReference type="InterPro" id="IPR036397">
    <property type="entry name" value="RNaseH_sf"/>
</dbReference>
<keyword evidence="2 13" id="KW-0963">Cytoplasm</keyword>
<dbReference type="Gene3D" id="3.30.420.10">
    <property type="entry name" value="Ribonuclease H-like superfamily/Ribonuclease H"/>
    <property type="match status" value="1"/>
</dbReference>
<keyword evidence="9 13" id="KW-0238">DNA-binding</keyword>
<dbReference type="PRINTS" id="PR00696">
    <property type="entry name" value="RSOLVASERUVC"/>
</dbReference>
<dbReference type="NCBIfam" id="TIGR00228">
    <property type="entry name" value="ruvC"/>
    <property type="match status" value="1"/>
</dbReference>
<keyword evidence="7 13" id="KW-0378">Hydrolase</keyword>
<dbReference type="GO" id="GO:0006281">
    <property type="term" value="P:DNA repair"/>
    <property type="evidence" value="ECO:0007669"/>
    <property type="project" value="UniProtKB-UniRule"/>
</dbReference>
<comment type="caution">
    <text evidence="15">The sequence shown here is derived from an EMBL/GenBank/DDBJ whole genome shotgun (WGS) entry which is preliminary data.</text>
</comment>
<evidence type="ECO:0000256" key="1">
    <source>
        <dbReference type="ARBA" id="ARBA00009518"/>
    </source>
</evidence>
<keyword evidence="3 13" id="KW-0540">Nuclease</keyword>
<dbReference type="Proteomes" id="UP000230556">
    <property type="component" value="Unassembled WGS sequence"/>
</dbReference>
<reference evidence="16" key="1">
    <citation type="submission" date="2017-09" db="EMBL/GenBank/DDBJ databases">
        <title>Depth-based differentiation of microbial function through sediment-hosted aquifers and enrichment of novel symbionts in the deep terrestrial subsurface.</title>
        <authorList>
            <person name="Probst A.J."/>
            <person name="Ladd B."/>
            <person name="Jarett J.K."/>
            <person name="Geller-Mcgrath D.E."/>
            <person name="Sieber C.M.K."/>
            <person name="Emerson J.B."/>
            <person name="Anantharaman K."/>
            <person name="Thomas B.C."/>
            <person name="Malmstrom R."/>
            <person name="Stieglmeier M."/>
            <person name="Klingl A."/>
            <person name="Woyke T."/>
            <person name="Ryan C.M."/>
            <person name="Banfield J.F."/>
        </authorList>
    </citation>
    <scope>NUCLEOTIDE SEQUENCE [LARGE SCALE GENOMIC DNA]</scope>
</reference>
<dbReference type="NCBIfam" id="NF000711">
    <property type="entry name" value="PRK00039.2-1"/>
    <property type="match status" value="1"/>
</dbReference>
<organism evidence="15 16">
    <name type="scientific">Candidatus Collierbacteria bacterium CG17_big_fil_post_rev_8_21_14_2_50_45_7</name>
    <dbReference type="NCBI Taxonomy" id="1974536"/>
    <lineage>
        <taxon>Bacteria</taxon>
        <taxon>Candidatus Collieribacteriota</taxon>
    </lineage>
</organism>
<dbReference type="PANTHER" id="PTHR30194">
    <property type="entry name" value="CROSSOVER JUNCTION ENDODEOXYRIBONUCLEASE RUVC"/>
    <property type="match status" value="1"/>
</dbReference>
<dbReference type="InterPro" id="IPR002176">
    <property type="entry name" value="X-over_junc_endoDNase_RuvC"/>
</dbReference>
<evidence type="ECO:0000256" key="8">
    <source>
        <dbReference type="ARBA" id="ARBA00022842"/>
    </source>
</evidence>
<evidence type="ECO:0000256" key="3">
    <source>
        <dbReference type="ARBA" id="ARBA00022722"/>
    </source>
</evidence>
<keyword evidence="11 13" id="KW-0234">DNA repair</keyword>
<feature type="active site" evidence="13">
    <location>
        <position position="150"/>
    </location>
</feature>
<dbReference type="InterPro" id="IPR012337">
    <property type="entry name" value="RNaseH-like_sf"/>
</dbReference>
<evidence type="ECO:0000256" key="14">
    <source>
        <dbReference type="NCBIfam" id="TIGR00228"/>
    </source>
</evidence>
<feature type="active site" evidence="13">
    <location>
        <position position="77"/>
    </location>
</feature>
<accession>A0A2M7FKZ5</accession>
<evidence type="ECO:0000256" key="6">
    <source>
        <dbReference type="ARBA" id="ARBA00022763"/>
    </source>
</evidence>
<comment type="catalytic activity">
    <reaction evidence="12 13">
        <text>Endonucleolytic cleavage at a junction such as a reciprocal single-stranded crossover between two homologous DNA duplexes (Holliday junction).</text>
        <dbReference type="EC" id="3.1.21.10"/>
    </reaction>
</comment>
<evidence type="ECO:0000256" key="9">
    <source>
        <dbReference type="ARBA" id="ARBA00023125"/>
    </source>
</evidence>
<gene>
    <name evidence="13" type="primary">ruvC</name>
    <name evidence="15" type="ORF">COW38_04470</name>
</gene>
<dbReference type="Pfam" id="PF02075">
    <property type="entry name" value="RuvC"/>
    <property type="match status" value="1"/>
</dbReference>